<name>A0AAN9BHB2_9CAEN</name>
<organism evidence="2 3">
    <name type="scientific">Littorina saxatilis</name>
    <dbReference type="NCBI Taxonomy" id="31220"/>
    <lineage>
        <taxon>Eukaryota</taxon>
        <taxon>Metazoa</taxon>
        <taxon>Spiralia</taxon>
        <taxon>Lophotrochozoa</taxon>
        <taxon>Mollusca</taxon>
        <taxon>Gastropoda</taxon>
        <taxon>Caenogastropoda</taxon>
        <taxon>Littorinimorpha</taxon>
        <taxon>Littorinoidea</taxon>
        <taxon>Littorinidae</taxon>
        <taxon>Littorina</taxon>
    </lineage>
</organism>
<feature type="compositionally biased region" description="Polar residues" evidence="1">
    <location>
        <begin position="194"/>
        <end position="204"/>
    </location>
</feature>
<dbReference type="EMBL" id="JBAMIC010000007">
    <property type="protein sequence ID" value="KAK7105156.1"/>
    <property type="molecule type" value="Genomic_DNA"/>
</dbReference>
<feature type="region of interest" description="Disordered" evidence="1">
    <location>
        <begin position="1"/>
        <end position="51"/>
    </location>
</feature>
<feature type="compositionally biased region" description="Low complexity" evidence="1">
    <location>
        <begin position="676"/>
        <end position="685"/>
    </location>
</feature>
<evidence type="ECO:0000313" key="3">
    <source>
        <dbReference type="Proteomes" id="UP001374579"/>
    </source>
</evidence>
<feature type="compositionally biased region" description="Polar residues" evidence="1">
    <location>
        <begin position="242"/>
        <end position="252"/>
    </location>
</feature>
<dbReference type="SUPFAM" id="SSF52540">
    <property type="entry name" value="P-loop containing nucleoside triphosphate hydrolases"/>
    <property type="match status" value="1"/>
</dbReference>
<dbReference type="InterPro" id="IPR027417">
    <property type="entry name" value="P-loop_NTPase"/>
</dbReference>
<keyword evidence="3" id="KW-1185">Reference proteome</keyword>
<sequence>MQRPTDHTQGWHRVQQYHPKSVRRRHGGPTTANQNHQQGLKKTRYDPSTSNQVKLRCMSQWSAHIHRQYPHPHSRAYIVPPVHFNRLLYQHVTIGSQHVTVPKPTEQLSDVREDESQQRIHAVLSRLCDVHGSDDVMLIIFNLDFDNYLNTPDTAGDGCEERKKNTDAEIQETEGDKRTGAAQSSHASHREKTLQQNGHCSTSNPDHRGTVTEIYVSQFPRPRDQNREAAQSSQALRRENTLHQNGDCSTPNTDHKVTVTEADLSLFRRPRDLDSSLQRGRFDILIIHRKKGVILLKVKAMGDAFGLSSDLDIGGQFAVIRKKVERSLKQLDKEEAVVRQLVGDVVDVTSLPVTKGLVLPNLARQTVRAALMQDRTLCQYFYQSLGVDGLEAALDRCIYSEQLPPIGRSVDVTNDIMNDIRHQFWAKLKEGVQFEGLSDEEYESIIARLCGPATRQYVITARTPRANVATLSQAVMETALCFSDRVLTDRQVQVLKDSYRRLLVTGPAGTGKWLVLSLKASQWLEEGRTVVIVSLWEGSDTVSQLIFSQLEGQTRAHGHQPHLVLSGQGTKNLDDILTEITSCRANRDNAPHTKQPQQTFFQQRTDSDIEEDSEEMSHIQHNHTIPLLSRTNTTFDQPAWGLEVSNHCGMNGEGISTDFNQSIQVTNSTKHNSTKPAQPAQPAQPVRDTHETIHCVLPEAPWFLQHFLDRLERAVGRERVVVWASSSRSTTVPTPFSDVTLTQPLRCPPVVVKEIEKSVTHEMFQKHCYTPLDTAFLSGTPFPSDGPPVKRIKHVGDGHSGEVWSCRACGLEVARFLTHDLQLGSLQSSTTTGEKQQKSLRFCDVLISGYILRHADGDHSITTRHVTSARDMDTDEDTASSQIPGFLTGLNTGGVLYDVIGGSDPETVDHLIEPVNPDLVQVAEPESIIGLERPVVVVIGTSDVRKTYPRYVDPTCDVMSRCTAQLVLVGETGPSLENMFTDTVRLHD</sequence>
<evidence type="ECO:0000313" key="2">
    <source>
        <dbReference type="EMBL" id="KAK7105156.1"/>
    </source>
</evidence>
<feature type="region of interest" description="Disordered" evidence="1">
    <location>
        <begin position="153"/>
        <end position="255"/>
    </location>
</feature>
<dbReference type="Proteomes" id="UP001374579">
    <property type="component" value="Unassembled WGS sequence"/>
</dbReference>
<accession>A0AAN9BHB2</accession>
<protein>
    <submittedName>
        <fullName evidence="2">Uncharacterized protein</fullName>
    </submittedName>
</protein>
<dbReference type="AlphaFoldDB" id="A0AAN9BHB2"/>
<proteinExistence type="predicted"/>
<feature type="region of interest" description="Disordered" evidence="1">
    <location>
        <begin position="667"/>
        <end position="688"/>
    </location>
</feature>
<reference evidence="2 3" key="1">
    <citation type="submission" date="2024-02" db="EMBL/GenBank/DDBJ databases">
        <title>Chromosome-scale genome assembly of the rough periwinkle Littorina saxatilis.</title>
        <authorList>
            <person name="De Jode A."/>
            <person name="Faria R."/>
            <person name="Formenti G."/>
            <person name="Sims Y."/>
            <person name="Smith T.P."/>
            <person name="Tracey A."/>
            <person name="Wood J.M.D."/>
            <person name="Zagrodzka Z.B."/>
            <person name="Johannesson K."/>
            <person name="Butlin R.K."/>
            <person name="Leder E.H."/>
        </authorList>
    </citation>
    <scope>NUCLEOTIDE SEQUENCE [LARGE SCALE GENOMIC DNA]</scope>
    <source>
        <strain evidence="2">Snail1</strain>
        <tissue evidence="2">Muscle</tissue>
    </source>
</reference>
<evidence type="ECO:0000256" key="1">
    <source>
        <dbReference type="SAM" id="MobiDB-lite"/>
    </source>
</evidence>
<comment type="caution">
    <text evidence="2">The sequence shown here is derived from an EMBL/GenBank/DDBJ whole genome shotgun (WGS) entry which is preliminary data.</text>
</comment>
<gene>
    <name evidence="2" type="ORF">V1264_016570</name>
</gene>
<feature type="compositionally biased region" description="Polar residues" evidence="1">
    <location>
        <begin position="30"/>
        <end position="51"/>
    </location>
</feature>